<evidence type="ECO:0000313" key="2">
    <source>
        <dbReference type="Proteomes" id="UP001163603"/>
    </source>
</evidence>
<dbReference type="Proteomes" id="UP001163603">
    <property type="component" value="Chromosome 4"/>
</dbReference>
<comment type="caution">
    <text evidence="1">The sequence shown here is derived from an EMBL/GenBank/DDBJ whole genome shotgun (WGS) entry which is preliminary data.</text>
</comment>
<organism evidence="1 2">
    <name type="scientific">Pistacia integerrima</name>
    <dbReference type="NCBI Taxonomy" id="434235"/>
    <lineage>
        <taxon>Eukaryota</taxon>
        <taxon>Viridiplantae</taxon>
        <taxon>Streptophyta</taxon>
        <taxon>Embryophyta</taxon>
        <taxon>Tracheophyta</taxon>
        <taxon>Spermatophyta</taxon>
        <taxon>Magnoliopsida</taxon>
        <taxon>eudicotyledons</taxon>
        <taxon>Gunneridae</taxon>
        <taxon>Pentapetalae</taxon>
        <taxon>rosids</taxon>
        <taxon>malvids</taxon>
        <taxon>Sapindales</taxon>
        <taxon>Anacardiaceae</taxon>
        <taxon>Pistacia</taxon>
    </lineage>
</organism>
<proteinExistence type="predicted"/>
<keyword evidence="2" id="KW-1185">Reference proteome</keyword>
<sequence length="232" mass="26707">MFVHVSSYLPQRMTMLDLDTTRCLLPEDPELLDDGSLKPDEPAVIPKEENSRGSPLLWNLKVVKRKFCLFATIEIANRGNTQYGMEKLVGNNNYKYWRMCVEAYLQGQDLWELVTGADAGIPTDIPEHVESRRKGKIKWQDSFCFEDIYQQRIDADDKISETRLCRYLIGGLRKEYGPFVISIQRWSQQPSVKELENLLSNQEALAKQMAKFFAFDAVLFSKGKPNKKNTSA</sequence>
<gene>
    <name evidence="1" type="ORF">Pint_18441</name>
</gene>
<accession>A0ACC0YXQ5</accession>
<evidence type="ECO:0000313" key="1">
    <source>
        <dbReference type="EMBL" id="KAJ0042257.1"/>
    </source>
</evidence>
<protein>
    <submittedName>
        <fullName evidence="1">Uncharacterized protein</fullName>
    </submittedName>
</protein>
<name>A0ACC0YXQ5_9ROSI</name>
<reference evidence="2" key="1">
    <citation type="journal article" date="2023" name="G3 (Bethesda)">
        <title>Genome assembly and association tests identify interacting loci associated with vigor, precocity, and sex in interspecific pistachio rootstocks.</title>
        <authorList>
            <person name="Palmer W."/>
            <person name="Jacygrad E."/>
            <person name="Sagayaradj S."/>
            <person name="Cavanaugh K."/>
            <person name="Han R."/>
            <person name="Bertier L."/>
            <person name="Beede B."/>
            <person name="Kafkas S."/>
            <person name="Golino D."/>
            <person name="Preece J."/>
            <person name="Michelmore R."/>
        </authorList>
    </citation>
    <scope>NUCLEOTIDE SEQUENCE [LARGE SCALE GENOMIC DNA]</scope>
</reference>
<dbReference type="EMBL" id="CM047739">
    <property type="protein sequence ID" value="KAJ0042257.1"/>
    <property type="molecule type" value="Genomic_DNA"/>
</dbReference>